<evidence type="ECO:0000256" key="3">
    <source>
        <dbReference type="ARBA" id="ARBA00022670"/>
    </source>
</evidence>
<dbReference type="Gene3D" id="2.40.10.10">
    <property type="entry name" value="Trypsin-like serine proteases"/>
    <property type="match status" value="1"/>
</dbReference>
<dbReference type="PANTHER" id="PTHR38469:SF1">
    <property type="entry name" value="PERIPLASMIC PEPTIDASE SUBFAMILY S1B"/>
    <property type="match status" value="1"/>
</dbReference>
<evidence type="ECO:0000313" key="8">
    <source>
        <dbReference type="Proteomes" id="UP001231109"/>
    </source>
</evidence>
<proteinExistence type="inferred from homology"/>
<keyword evidence="5 6" id="KW-0378">Hydrolase</keyword>
<dbReference type="InterPro" id="IPR009003">
    <property type="entry name" value="Peptidase_S1_PA"/>
</dbReference>
<protein>
    <recommendedName>
        <fullName evidence="6">Dipeptidyl-peptidase</fullName>
        <ecNumber evidence="6">3.4.14.-</ecNumber>
    </recommendedName>
</protein>
<evidence type="ECO:0000256" key="5">
    <source>
        <dbReference type="ARBA" id="ARBA00022801"/>
    </source>
</evidence>
<feature type="chain" id="PRO_5045013798" description="Dipeptidyl-peptidase" evidence="6">
    <location>
        <begin position="21"/>
        <end position="743"/>
    </location>
</feature>
<evidence type="ECO:0000256" key="2">
    <source>
        <dbReference type="ARBA" id="ARBA00022438"/>
    </source>
</evidence>
<dbReference type="RefSeq" id="WP_305977036.1">
    <property type="nucleotide sequence ID" value="NZ_JAPJDZ010000069.1"/>
</dbReference>
<keyword evidence="3 6" id="KW-0645">Protease</keyword>
<feature type="signal peptide" evidence="6">
    <location>
        <begin position="1"/>
        <end position="20"/>
    </location>
</feature>
<accession>A0ABT9I357</accession>
<evidence type="ECO:0000256" key="1">
    <source>
        <dbReference type="ARBA" id="ARBA00010491"/>
    </source>
</evidence>
<dbReference type="InterPro" id="IPR019500">
    <property type="entry name" value="Pep_S46"/>
</dbReference>
<name>A0ABT9I357_9GAMM</name>
<organism evidence="7 8">
    <name type="scientific">Rheinheimera baltica</name>
    <dbReference type="NCBI Taxonomy" id="67576"/>
    <lineage>
        <taxon>Bacteria</taxon>
        <taxon>Pseudomonadati</taxon>
        <taxon>Pseudomonadota</taxon>
        <taxon>Gammaproteobacteria</taxon>
        <taxon>Chromatiales</taxon>
        <taxon>Chromatiaceae</taxon>
        <taxon>Rheinheimera</taxon>
    </lineage>
</organism>
<gene>
    <name evidence="7" type="ORF">ORJ04_17805</name>
</gene>
<keyword evidence="8" id="KW-1185">Reference proteome</keyword>
<dbReference type="Proteomes" id="UP001231109">
    <property type="component" value="Unassembled WGS sequence"/>
</dbReference>
<dbReference type="Pfam" id="PF10459">
    <property type="entry name" value="Peptidase_S46"/>
    <property type="match status" value="1"/>
</dbReference>
<keyword evidence="2 6" id="KW-0031">Aminopeptidase</keyword>
<keyword evidence="6" id="KW-0720">Serine protease</keyword>
<comment type="caution">
    <text evidence="7">The sequence shown here is derived from an EMBL/GenBank/DDBJ whole genome shotgun (WGS) entry which is preliminary data.</text>
</comment>
<comment type="similarity">
    <text evidence="1 6">Belongs to the peptidase S46 family.</text>
</comment>
<dbReference type="EC" id="3.4.14.-" evidence="6"/>
<reference evidence="7 8" key="1">
    <citation type="submission" date="2022-11" db="EMBL/GenBank/DDBJ databases">
        <title>Viruses from the air-sea interface of a natural surface slick.</title>
        <authorList>
            <person name="Rahlff J."/>
            <person name="Holmfeldt K."/>
        </authorList>
    </citation>
    <scope>NUCLEOTIDE SEQUENCE [LARGE SCALE GENOMIC DNA]</scope>
    <source>
        <strain evidence="7 8">SMS4</strain>
    </source>
</reference>
<evidence type="ECO:0000256" key="6">
    <source>
        <dbReference type="RuleBase" id="RU366067"/>
    </source>
</evidence>
<dbReference type="SUPFAM" id="SSF50494">
    <property type="entry name" value="Trypsin-like serine proteases"/>
    <property type="match status" value="1"/>
</dbReference>
<sequence length="743" mass="82281">MKTKTLMIAAVLGLSLGAVADEGQWQPYQMAQLQDELTAKGIEIPGKQLADLSQYPMNAMVSLGYCSASFVSPNGLVITNHHCAYNAIQNNSTKDNNLIEKGFLAKSLSEELPAGAQERLYITEAVTDVTAQVAGALAPELSGSARYEEIEANRKALIKSCEADPNYRCSVVSFHHGLEYFQIKQLMLQDVRLVYAPSETVGNYGGDIDNFEYPRHTGDYTFIRGYVGKDGKPAPYSVDNVPYKSKHFLTVNASGVRQGDGILLAGYPGRTSRYRLADEIAFAANWQYPAQVKTYQQIIDTIDHLSAKDADLKVKYASTVKSLNNRMKKLQGLLDGFGVTDIHAIKQQQEQALLDWINADASRSAYQQSISALQQVIDAEQAYSQQTYYFDNAKRSDMLKAAMTLYRLAIESEKPDAERDMGYQQRDLSMIESRLARMEKSFDPAMDVAIWSEQVAEYLAQPDAVRVAELDAALAVSAGMSQAEVSAKLATLYPQSQLTTTEGRKYWLGKAPAEFVQSTDPFIRIAVAIYAKNKALVQQEKTLSGQLSQVRPAYMQAVIAYNNAQGKPVYPDANSTLRITYGSVEGYPAVDGVYKTPFTSVKGLIAKRQAEYPFNAPQKLVDAYNNGQTAGYFYQNLAAKPQLPWHCKLFSCPEPEVKAFNSVPVNFLTSADTTGGNSGSAVMNGKGELVGLNFDSTYESITKDWYFNPEITRAIHVDIRYVLWLMQYVDGAQNVLDEMEIVR</sequence>
<keyword evidence="4 6" id="KW-0732">Signal</keyword>
<comment type="function">
    <text evidence="6">Catalyzes the removal of dipeptides from the N-terminus of oligopeptides.</text>
</comment>
<dbReference type="PANTHER" id="PTHR38469">
    <property type="entry name" value="PERIPLASMIC PEPTIDASE SUBFAMILY S1B"/>
    <property type="match status" value="1"/>
</dbReference>
<evidence type="ECO:0000313" key="7">
    <source>
        <dbReference type="EMBL" id="MDP5137813.1"/>
    </source>
</evidence>
<dbReference type="EMBL" id="JAPJDZ010000069">
    <property type="protein sequence ID" value="MDP5137813.1"/>
    <property type="molecule type" value="Genomic_DNA"/>
</dbReference>
<evidence type="ECO:0000256" key="4">
    <source>
        <dbReference type="ARBA" id="ARBA00022729"/>
    </source>
</evidence>
<dbReference type="InterPro" id="IPR043504">
    <property type="entry name" value="Peptidase_S1_PA_chymotrypsin"/>
</dbReference>